<reference evidence="2" key="1">
    <citation type="journal article" date="2019" name="Int. J. Syst. Evol. Microbiol.">
        <title>The Global Catalogue of Microorganisms (GCM) 10K type strain sequencing project: providing services to taxonomists for standard genome sequencing and annotation.</title>
        <authorList>
            <consortium name="The Broad Institute Genomics Platform"/>
            <consortium name="The Broad Institute Genome Sequencing Center for Infectious Disease"/>
            <person name="Wu L."/>
            <person name="Ma J."/>
        </authorList>
    </citation>
    <scope>NUCLEOTIDE SEQUENCE [LARGE SCALE GENOMIC DNA]</scope>
    <source>
        <strain evidence="2">CGMCC 4.7132</strain>
    </source>
</reference>
<proteinExistence type="predicted"/>
<sequence>MSEAELAEYYYEHRDDPDFLGEEVPQAGSNRLSSMVSVRFPPEEAVRVRRAAEEAGMTLSSYLRHCALTFSDRPVDIDRVRRDVEEAGRRLDDALSVLHIRQAG</sequence>
<accession>A0ABV9CI83</accession>
<evidence type="ECO:0000313" key="1">
    <source>
        <dbReference type="EMBL" id="MFC4532555.1"/>
    </source>
</evidence>
<dbReference type="RefSeq" id="WP_380841389.1">
    <property type="nucleotide sequence ID" value="NZ_JBHSFP010000010.1"/>
</dbReference>
<gene>
    <name evidence="1" type="ORF">ACFO60_17410</name>
</gene>
<name>A0ABV9CI83_9ACTN</name>
<keyword evidence="2" id="KW-1185">Reference proteome</keyword>
<dbReference type="Proteomes" id="UP001596004">
    <property type="component" value="Unassembled WGS sequence"/>
</dbReference>
<dbReference type="EMBL" id="JBHSFP010000010">
    <property type="protein sequence ID" value="MFC4532555.1"/>
    <property type="molecule type" value="Genomic_DNA"/>
</dbReference>
<evidence type="ECO:0000313" key="2">
    <source>
        <dbReference type="Proteomes" id="UP001596004"/>
    </source>
</evidence>
<comment type="caution">
    <text evidence="1">The sequence shown here is derived from an EMBL/GenBank/DDBJ whole genome shotgun (WGS) entry which is preliminary data.</text>
</comment>
<organism evidence="1 2">
    <name type="scientific">Sphaerisporangium dianthi</name>
    <dbReference type="NCBI Taxonomy" id="1436120"/>
    <lineage>
        <taxon>Bacteria</taxon>
        <taxon>Bacillati</taxon>
        <taxon>Actinomycetota</taxon>
        <taxon>Actinomycetes</taxon>
        <taxon>Streptosporangiales</taxon>
        <taxon>Streptosporangiaceae</taxon>
        <taxon>Sphaerisporangium</taxon>
    </lineage>
</organism>
<evidence type="ECO:0008006" key="3">
    <source>
        <dbReference type="Google" id="ProtNLM"/>
    </source>
</evidence>
<dbReference type="Pfam" id="PF21983">
    <property type="entry name" value="NikA-like"/>
    <property type="match status" value="1"/>
</dbReference>
<protein>
    <recommendedName>
        <fullName evidence="3">CopG family transcriptional regulator</fullName>
    </recommendedName>
</protein>
<dbReference type="InterPro" id="IPR053842">
    <property type="entry name" value="NikA-like"/>
</dbReference>